<organism evidence="2 3">
    <name type="scientific">Reticulibacter mediterranei</name>
    <dbReference type="NCBI Taxonomy" id="2778369"/>
    <lineage>
        <taxon>Bacteria</taxon>
        <taxon>Bacillati</taxon>
        <taxon>Chloroflexota</taxon>
        <taxon>Ktedonobacteria</taxon>
        <taxon>Ktedonobacterales</taxon>
        <taxon>Reticulibacteraceae</taxon>
        <taxon>Reticulibacter</taxon>
    </lineage>
</organism>
<evidence type="ECO:0000313" key="3">
    <source>
        <dbReference type="Proteomes" id="UP000597444"/>
    </source>
</evidence>
<accession>A0A8J3N5N8</accession>
<evidence type="ECO:0000259" key="1">
    <source>
        <dbReference type="Pfam" id="PF13649"/>
    </source>
</evidence>
<evidence type="ECO:0000313" key="2">
    <source>
        <dbReference type="EMBL" id="GHO96580.1"/>
    </source>
</evidence>
<dbReference type="GO" id="GO:0008168">
    <property type="term" value="F:methyltransferase activity"/>
    <property type="evidence" value="ECO:0007669"/>
    <property type="project" value="TreeGrafter"/>
</dbReference>
<sequence length="289" mass="32291">MSQPQDLSLPPSGYQVDAENAAEMARLTRQAHMLSELFGLFPATVDPSSCHTFLDIGCGPGEWVFSVAERFPGSRVMGIDISHLMVSYAQQVALLEGRSHVDVQVMDARRPLLFSNSSFDFIQARFISGFQSTTTWPELVGQCFRLLRPGGHFCSIEFEDLGITSSAALTRYNSLLMQAARAKGQCFTPDGSNHYGITAMQAHLLRHAGFEQIQRQAYNLDFSAGTPAHSRMYDNFQTFLKLLQPFLVQSGLISSAEVEALYTQIMLDMQNEQFFALVYFQQVWGKKTS</sequence>
<keyword evidence="3" id="KW-1185">Reference proteome</keyword>
<feature type="domain" description="Methyltransferase" evidence="1">
    <location>
        <begin position="54"/>
        <end position="151"/>
    </location>
</feature>
<reference evidence="2" key="1">
    <citation type="submission" date="2020-10" db="EMBL/GenBank/DDBJ databases">
        <title>Taxonomic study of unclassified bacteria belonging to the class Ktedonobacteria.</title>
        <authorList>
            <person name="Yabe S."/>
            <person name="Wang C.M."/>
            <person name="Zheng Y."/>
            <person name="Sakai Y."/>
            <person name="Cavaletti L."/>
            <person name="Monciardini P."/>
            <person name="Donadio S."/>
        </authorList>
    </citation>
    <scope>NUCLEOTIDE SEQUENCE</scope>
    <source>
        <strain evidence="2">ID150040</strain>
    </source>
</reference>
<dbReference type="Proteomes" id="UP000597444">
    <property type="component" value="Unassembled WGS sequence"/>
</dbReference>
<dbReference type="SUPFAM" id="SSF53335">
    <property type="entry name" value="S-adenosyl-L-methionine-dependent methyltransferases"/>
    <property type="match status" value="1"/>
</dbReference>
<comment type="caution">
    <text evidence="2">The sequence shown here is derived from an EMBL/GenBank/DDBJ whole genome shotgun (WGS) entry which is preliminary data.</text>
</comment>
<protein>
    <recommendedName>
        <fullName evidence="1">Methyltransferase domain-containing protein</fullName>
    </recommendedName>
</protein>
<dbReference type="CDD" id="cd02440">
    <property type="entry name" value="AdoMet_MTases"/>
    <property type="match status" value="1"/>
</dbReference>
<dbReference type="RefSeq" id="WP_220207193.1">
    <property type="nucleotide sequence ID" value="NZ_BNJK01000001.1"/>
</dbReference>
<dbReference type="AlphaFoldDB" id="A0A8J3N5N8"/>
<gene>
    <name evidence="2" type="ORF">KSF_066280</name>
</gene>
<name>A0A8J3N5N8_9CHLR</name>
<dbReference type="InterPro" id="IPR029063">
    <property type="entry name" value="SAM-dependent_MTases_sf"/>
</dbReference>
<dbReference type="PANTHER" id="PTHR43591:SF24">
    <property type="entry name" value="2-METHOXY-6-POLYPRENYL-1,4-BENZOQUINOL METHYLASE, MITOCHONDRIAL"/>
    <property type="match status" value="1"/>
</dbReference>
<dbReference type="Gene3D" id="3.40.50.150">
    <property type="entry name" value="Vaccinia Virus protein VP39"/>
    <property type="match status" value="1"/>
</dbReference>
<proteinExistence type="predicted"/>
<dbReference type="InterPro" id="IPR041698">
    <property type="entry name" value="Methyltransf_25"/>
</dbReference>
<dbReference type="Pfam" id="PF13649">
    <property type="entry name" value="Methyltransf_25"/>
    <property type="match status" value="1"/>
</dbReference>
<dbReference type="EMBL" id="BNJK01000001">
    <property type="protein sequence ID" value="GHO96580.1"/>
    <property type="molecule type" value="Genomic_DNA"/>
</dbReference>
<dbReference type="PANTHER" id="PTHR43591">
    <property type="entry name" value="METHYLTRANSFERASE"/>
    <property type="match status" value="1"/>
</dbReference>